<evidence type="ECO:0000256" key="9">
    <source>
        <dbReference type="SAM" id="Phobius"/>
    </source>
</evidence>
<dbReference type="GO" id="GO:0033188">
    <property type="term" value="F:sphingomyelin synthase activity"/>
    <property type="evidence" value="ECO:0007669"/>
    <property type="project" value="TreeGrafter"/>
</dbReference>
<dbReference type="RefSeq" id="XP_004253986.1">
    <property type="nucleotide sequence ID" value="XM_004253938.1"/>
</dbReference>
<dbReference type="GeneID" id="14886515"/>
<sequence>MVFGGLLNGVTITYAQEFQRQFQRQHPEIILHKFVLDDYLFDLFGYIDLCDFANKYIGFFIVLFAIRFILTRGRLVVLRRYFFLMGINFLIRSVCLYFTLLNDPAHRDSSVNTNPLFESVLISAGTHVSTVDKLFSGHTSSLTLAGLFMVSYSDKYPLFDNKKTSKLFYFGFNVAICVYVACGWCIFAIARMHYSVDIFIGLLFAFFIFALYHNYIKLAQTRNNSFNKFLIWFEQDADDIPIIQFVENQEPTVFGSENFKEVIIEMQEVKSESFKVFQNKGDDEKENKIKEIQKQNTITLDNTNVSNNI</sequence>
<dbReference type="Pfam" id="PF14360">
    <property type="entry name" value="PAP2_C"/>
    <property type="match status" value="1"/>
</dbReference>
<dbReference type="Proteomes" id="UP000014680">
    <property type="component" value="Unassembled WGS sequence"/>
</dbReference>
<dbReference type="PANTHER" id="PTHR21290">
    <property type="entry name" value="SPHINGOMYELIN SYNTHETASE"/>
    <property type="match status" value="1"/>
</dbReference>
<evidence type="ECO:0000256" key="4">
    <source>
        <dbReference type="ARBA" id="ARBA00022692"/>
    </source>
</evidence>
<accession>A0A0A1TZZ2</accession>
<reference evidence="11 12" key="1">
    <citation type="submission" date="2012-10" db="EMBL/GenBank/DDBJ databases">
        <authorList>
            <person name="Zafar N."/>
            <person name="Inman J."/>
            <person name="Hall N."/>
            <person name="Lorenzi H."/>
            <person name="Caler E."/>
        </authorList>
    </citation>
    <scope>NUCLEOTIDE SEQUENCE [LARGE SCALE GENOMIC DNA]</scope>
    <source>
        <strain evidence="11 12">IP1</strain>
    </source>
</reference>
<dbReference type="GO" id="GO:0005886">
    <property type="term" value="C:plasma membrane"/>
    <property type="evidence" value="ECO:0007669"/>
    <property type="project" value="TreeGrafter"/>
</dbReference>
<keyword evidence="4 9" id="KW-0812">Transmembrane</keyword>
<gene>
    <name evidence="11" type="ORF">EIN_093720</name>
</gene>
<proteinExistence type="inferred from homology"/>
<dbReference type="AlphaFoldDB" id="A0A0A1TZZ2"/>
<evidence type="ECO:0000256" key="5">
    <source>
        <dbReference type="ARBA" id="ARBA00022919"/>
    </source>
</evidence>
<protein>
    <recommendedName>
        <fullName evidence="10">Sphingomyelin synthase-like domain-containing protein</fullName>
    </recommendedName>
</protein>
<evidence type="ECO:0000256" key="7">
    <source>
        <dbReference type="ARBA" id="ARBA00023098"/>
    </source>
</evidence>
<dbReference type="GO" id="GO:0046513">
    <property type="term" value="P:ceramide biosynthetic process"/>
    <property type="evidence" value="ECO:0007669"/>
    <property type="project" value="TreeGrafter"/>
</dbReference>
<feature type="transmembrane region" description="Helical" evidence="9">
    <location>
        <begin position="52"/>
        <end position="70"/>
    </location>
</feature>
<keyword evidence="8 9" id="KW-0472">Membrane</keyword>
<dbReference type="EMBL" id="KB206860">
    <property type="protein sequence ID" value="ELP87215.1"/>
    <property type="molecule type" value="Genomic_DNA"/>
</dbReference>
<feature type="transmembrane region" description="Helical" evidence="9">
    <location>
        <begin position="167"/>
        <end position="189"/>
    </location>
</feature>
<comment type="subcellular location">
    <subcellularLocation>
        <location evidence="1">Membrane</location>
        <topology evidence="1">Multi-pass membrane protein</topology>
    </subcellularLocation>
</comment>
<evidence type="ECO:0000259" key="10">
    <source>
        <dbReference type="Pfam" id="PF14360"/>
    </source>
</evidence>
<feature type="transmembrane region" description="Helical" evidence="9">
    <location>
        <begin position="196"/>
        <end position="215"/>
    </location>
</feature>
<dbReference type="GO" id="GO:0005789">
    <property type="term" value="C:endoplasmic reticulum membrane"/>
    <property type="evidence" value="ECO:0007669"/>
    <property type="project" value="TreeGrafter"/>
</dbReference>
<evidence type="ECO:0000256" key="3">
    <source>
        <dbReference type="ARBA" id="ARBA00022679"/>
    </source>
</evidence>
<keyword evidence="7" id="KW-0443">Lipid metabolism</keyword>
<keyword evidence="6 9" id="KW-1133">Transmembrane helix</keyword>
<evidence type="ECO:0000256" key="6">
    <source>
        <dbReference type="ARBA" id="ARBA00022989"/>
    </source>
</evidence>
<keyword evidence="3" id="KW-0808">Transferase</keyword>
<dbReference type="InterPro" id="IPR045221">
    <property type="entry name" value="Sphingomyelin_synth-like"/>
</dbReference>
<dbReference type="GO" id="GO:0047493">
    <property type="term" value="F:ceramide cholinephosphotransferase activity"/>
    <property type="evidence" value="ECO:0007669"/>
    <property type="project" value="TreeGrafter"/>
</dbReference>
<dbReference type="InterPro" id="IPR025749">
    <property type="entry name" value="Sphingomyelin_synth-like_dom"/>
</dbReference>
<evidence type="ECO:0000256" key="2">
    <source>
        <dbReference type="ARBA" id="ARBA00005441"/>
    </source>
</evidence>
<evidence type="ECO:0000313" key="12">
    <source>
        <dbReference type="Proteomes" id="UP000014680"/>
    </source>
</evidence>
<name>A0A0A1TZZ2_ENTIV</name>
<dbReference type="PANTHER" id="PTHR21290:SF25">
    <property type="entry name" value="SPHINGOMYELIN SYNTHASE-RELATED PROTEIN 1"/>
    <property type="match status" value="1"/>
</dbReference>
<dbReference type="KEGG" id="eiv:EIN_093720"/>
<evidence type="ECO:0000256" key="8">
    <source>
        <dbReference type="ARBA" id="ARBA00023136"/>
    </source>
</evidence>
<evidence type="ECO:0000313" key="11">
    <source>
        <dbReference type="EMBL" id="ELP87215.1"/>
    </source>
</evidence>
<comment type="similarity">
    <text evidence="2">Belongs to the sphingomyelin synthase family.</text>
</comment>
<organism evidence="11 12">
    <name type="scientific">Entamoeba invadens IP1</name>
    <dbReference type="NCBI Taxonomy" id="370355"/>
    <lineage>
        <taxon>Eukaryota</taxon>
        <taxon>Amoebozoa</taxon>
        <taxon>Evosea</taxon>
        <taxon>Archamoebae</taxon>
        <taxon>Mastigamoebida</taxon>
        <taxon>Entamoebidae</taxon>
        <taxon>Entamoeba</taxon>
    </lineage>
</organism>
<dbReference type="GO" id="GO:0000139">
    <property type="term" value="C:Golgi membrane"/>
    <property type="evidence" value="ECO:0007669"/>
    <property type="project" value="TreeGrafter"/>
</dbReference>
<evidence type="ECO:0000256" key="1">
    <source>
        <dbReference type="ARBA" id="ARBA00004141"/>
    </source>
</evidence>
<keyword evidence="12" id="KW-1185">Reference proteome</keyword>
<keyword evidence="5" id="KW-0746">Sphingolipid metabolism</keyword>
<dbReference type="OrthoDB" id="422827at2759"/>
<dbReference type="VEuPathDB" id="AmoebaDB:EIN_093720"/>
<dbReference type="OMA" id="CKINICN"/>
<feature type="domain" description="Sphingomyelin synthase-like" evidence="10">
    <location>
        <begin position="132"/>
        <end position="213"/>
    </location>
</feature>